<dbReference type="RefSeq" id="WP_331810714.1">
    <property type="nucleotide sequence ID" value="NZ_JAZHOU010000005.1"/>
</dbReference>
<accession>A0ABU7W9Y6</accession>
<comment type="caution">
    <text evidence="1">The sequence shown here is derived from an EMBL/GenBank/DDBJ whole genome shotgun (WGS) entry which is preliminary data.</text>
</comment>
<dbReference type="InterPro" id="IPR021466">
    <property type="entry name" value="Put_rhamnosyl_transferase"/>
</dbReference>
<dbReference type="Proteomes" id="UP001356704">
    <property type="component" value="Unassembled WGS sequence"/>
</dbReference>
<organism evidence="1 2">
    <name type="scientific">Winogradskyella poriferorum</name>
    <dbReference type="NCBI Taxonomy" id="307627"/>
    <lineage>
        <taxon>Bacteria</taxon>
        <taxon>Pseudomonadati</taxon>
        <taxon>Bacteroidota</taxon>
        <taxon>Flavobacteriia</taxon>
        <taxon>Flavobacteriales</taxon>
        <taxon>Flavobacteriaceae</taxon>
        <taxon>Winogradskyella</taxon>
    </lineage>
</organism>
<gene>
    <name evidence="1" type="ORF">V1468_13305</name>
</gene>
<sequence length="275" mass="32878">MKHFIITRFNLKNEDWKSNNSNTPKGISESWLTNRLQLFQKFCLPSVKNQSNQNFIWIIAVDIDTPIYFKNKINEILKNIEYIKLIYVDGFNGLPTELNNKIQSLLNPKDHFIITTRLDNDDIIHRDFVKTIQELYTPSHNTIIDLKNGYQLSLNNSKDIRYLGYAFNPFISLIEASDNIKTVLFKEHISWRFNCEKHIIYTKKRLWIQLIHSKNQANTTTRYLKRMRTFDSEEFGINILTKTYSNFENAIYNFKILPYRFYGAIFMFFKLRINK</sequence>
<evidence type="ECO:0000313" key="2">
    <source>
        <dbReference type="Proteomes" id="UP001356704"/>
    </source>
</evidence>
<keyword evidence="2" id="KW-1185">Reference proteome</keyword>
<evidence type="ECO:0000313" key="1">
    <source>
        <dbReference type="EMBL" id="MEF3079986.1"/>
    </source>
</evidence>
<reference evidence="1 2" key="1">
    <citation type="submission" date="2024-02" db="EMBL/GenBank/DDBJ databases">
        <title>Winogradskyella poriferorum JCM 12885.</title>
        <authorList>
            <person name="Zhang D.-F."/>
            <person name="Fu Z.-Y."/>
        </authorList>
    </citation>
    <scope>NUCLEOTIDE SEQUENCE [LARGE SCALE GENOMIC DNA]</scope>
    <source>
        <strain evidence="1 2">JCM 12885</strain>
    </source>
</reference>
<proteinExistence type="predicted"/>
<protein>
    <submittedName>
        <fullName evidence="1">Glycosyltransferase</fullName>
    </submittedName>
</protein>
<name>A0ABU7W9Y6_9FLAO</name>
<dbReference type="Pfam" id="PF11316">
    <property type="entry name" value="Rhamno_transf"/>
    <property type="match status" value="1"/>
</dbReference>
<dbReference type="EMBL" id="JAZHOU010000005">
    <property type="protein sequence ID" value="MEF3079986.1"/>
    <property type="molecule type" value="Genomic_DNA"/>
</dbReference>